<dbReference type="PANTHER" id="PTHR33321">
    <property type="match status" value="1"/>
</dbReference>
<dbReference type="PANTHER" id="PTHR33321:SF12">
    <property type="entry name" value="PLANT BASIC SECRETORY PROTEIN (BSP) FAMILY PROTEIN"/>
    <property type="match status" value="1"/>
</dbReference>
<dbReference type="AlphaFoldDB" id="A0AAV9X654"/>
<proteinExistence type="predicted"/>
<accession>A0AAV9X654</accession>
<keyword evidence="3" id="KW-1185">Reference proteome</keyword>
<feature type="compositionally biased region" description="Basic and acidic residues" evidence="1">
    <location>
        <begin position="265"/>
        <end position="292"/>
    </location>
</feature>
<feature type="region of interest" description="Disordered" evidence="1">
    <location>
        <begin position="265"/>
        <end position="296"/>
    </location>
</feature>
<dbReference type="EMBL" id="JAVHJO010000009">
    <property type="protein sequence ID" value="KAK6537563.1"/>
    <property type="molecule type" value="Genomic_DNA"/>
</dbReference>
<feature type="region of interest" description="Disordered" evidence="1">
    <location>
        <begin position="1"/>
        <end position="46"/>
    </location>
</feature>
<protein>
    <recommendedName>
        <fullName evidence="4">Plant basic secretory protein</fullName>
    </recommendedName>
</protein>
<comment type="caution">
    <text evidence="2">The sequence shown here is derived from an EMBL/GenBank/DDBJ whole genome shotgun (WGS) entry which is preliminary data.</text>
</comment>
<dbReference type="Pfam" id="PF04450">
    <property type="entry name" value="BSP"/>
    <property type="match status" value="1"/>
</dbReference>
<sequence length="420" mass="47177">MTPFPPPPPPPRPRTSSTIPPLFQNTSRIDAAENPEIMSREEEPKKTGYHIPRLRLRFNDVGSKGAEVILGSRLNLHDVLVDAVSGVLTELYTAENCPNTVRSVTLIIRGMDGVAYTTGSDLDSDHKEIHFSEQYIAGVHERSNGKDDRQEILGVIRHEMVHCFQYNARGTANGGLIEGIADWVRHKGGFIPAHWHAGSGDAWDNGYERTAYFLLWLEEQYGPETVPRINGWMKNKHYSDDLFVELFGEKPDVLFRKYKKEYEDGGKKKKESSPESPKTEQGDSHHSHHDGDDQSFVEVDEDGKANRTGAFFQSEAKIIARDRLCKLSFDGSGSLKRFFNSFESLIEVLDSSMPDKDRRLLLVTALTGVALSWLDTIDPEDEMSYHEIKANLEANALFQFKSTAGNAAGVRESGKLQRIL</sequence>
<evidence type="ECO:0000313" key="2">
    <source>
        <dbReference type="EMBL" id="KAK6537563.1"/>
    </source>
</evidence>
<gene>
    <name evidence="2" type="ORF">TWF694_011745</name>
</gene>
<feature type="compositionally biased region" description="Pro residues" evidence="1">
    <location>
        <begin position="1"/>
        <end position="13"/>
    </location>
</feature>
<dbReference type="InterPro" id="IPR007541">
    <property type="entry name" value="Uncharacterised_BSP"/>
</dbReference>
<name>A0AAV9X654_9PEZI</name>
<dbReference type="Proteomes" id="UP001365542">
    <property type="component" value="Unassembled WGS sequence"/>
</dbReference>
<evidence type="ECO:0000313" key="3">
    <source>
        <dbReference type="Proteomes" id="UP001365542"/>
    </source>
</evidence>
<evidence type="ECO:0000256" key="1">
    <source>
        <dbReference type="SAM" id="MobiDB-lite"/>
    </source>
</evidence>
<reference evidence="2 3" key="1">
    <citation type="submission" date="2019-10" db="EMBL/GenBank/DDBJ databases">
        <authorList>
            <person name="Palmer J.M."/>
        </authorList>
    </citation>
    <scope>NUCLEOTIDE SEQUENCE [LARGE SCALE GENOMIC DNA]</scope>
    <source>
        <strain evidence="2 3">TWF694</strain>
    </source>
</reference>
<evidence type="ECO:0008006" key="4">
    <source>
        <dbReference type="Google" id="ProtNLM"/>
    </source>
</evidence>
<organism evidence="2 3">
    <name type="scientific">Orbilia ellipsospora</name>
    <dbReference type="NCBI Taxonomy" id="2528407"/>
    <lineage>
        <taxon>Eukaryota</taxon>
        <taxon>Fungi</taxon>
        <taxon>Dikarya</taxon>
        <taxon>Ascomycota</taxon>
        <taxon>Pezizomycotina</taxon>
        <taxon>Orbiliomycetes</taxon>
        <taxon>Orbiliales</taxon>
        <taxon>Orbiliaceae</taxon>
        <taxon>Orbilia</taxon>
    </lineage>
</organism>